<reference evidence="5 6" key="1">
    <citation type="submission" date="2019-11" db="EMBL/GenBank/DDBJ databases">
        <title>Whole genome sequencing identifies a novel species of the genus Arsenicicoccus isolated from human blood.</title>
        <authorList>
            <person name="Jeong J.H."/>
            <person name="Kweon O.J."/>
            <person name="Kim H.R."/>
            <person name="Kim T.-H."/>
            <person name="Ha S.-M."/>
            <person name="Lee M.-K."/>
        </authorList>
    </citation>
    <scope>NUCLEOTIDE SEQUENCE [LARGE SCALE GENOMIC DNA]</scope>
    <source>
        <strain evidence="5 6">MKL-02</strain>
    </source>
</reference>
<evidence type="ECO:0000256" key="2">
    <source>
        <dbReference type="ARBA" id="ARBA00007639"/>
    </source>
</evidence>
<evidence type="ECO:0000256" key="3">
    <source>
        <dbReference type="SAM" id="SignalP"/>
    </source>
</evidence>
<name>A0A6I3IDH4_9MICO</name>
<accession>A0A6I3IDH4</accession>
<feature type="signal peptide" evidence="3">
    <location>
        <begin position="1"/>
        <end position="22"/>
    </location>
</feature>
<comment type="caution">
    <text evidence="5">The sequence shown here is derived from an EMBL/GenBank/DDBJ whole genome shotgun (WGS) entry which is preliminary data.</text>
</comment>
<feature type="chain" id="PRO_5038592096" evidence="3">
    <location>
        <begin position="23"/>
        <end position="328"/>
    </location>
</feature>
<dbReference type="InterPro" id="IPR050555">
    <property type="entry name" value="Bact_Solute-Bind_Prot2"/>
</dbReference>
<gene>
    <name evidence="5" type="ORF">GGG17_01665</name>
</gene>
<dbReference type="InterPro" id="IPR028082">
    <property type="entry name" value="Peripla_BP_I"/>
</dbReference>
<proteinExistence type="inferred from homology"/>
<dbReference type="Proteomes" id="UP000431092">
    <property type="component" value="Unassembled WGS sequence"/>
</dbReference>
<evidence type="ECO:0000256" key="1">
    <source>
        <dbReference type="ARBA" id="ARBA00004196"/>
    </source>
</evidence>
<evidence type="ECO:0000313" key="6">
    <source>
        <dbReference type="Proteomes" id="UP000431092"/>
    </source>
</evidence>
<dbReference type="PANTHER" id="PTHR30036:SF7">
    <property type="entry name" value="ABC TRANSPORTER PERIPLASMIC-BINDING PROTEIN YPHF"/>
    <property type="match status" value="1"/>
</dbReference>
<dbReference type="PROSITE" id="PS51257">
    <property type="entry name" value="PROKAR_LIPOPROTEIN"/>
    <property type="match status" value="1"/>
</dbReference>
<dbReference type="GO" id="GO:0030288">
    <property type="term" value="C:outer membrane-bounded periplasmic space"/>
    <property type="evidence" value="ECO:0007669"/>
    <property type="project" value="TreeGrafter"/>
</dbReference>
<dbReference type="RefSeq" id="WP_154592070.1">
    <property type="nucleotide sequence ID" value="NZ_CP171001.1"/>
</dbReference>
<dbReference type="CDD" id="cd06312">
    <property type="entry name" value="PBP1_ABC_sugar_binding-like"/>
    <property type="match status" value="1"/>
</dbReference>
<dbReference type="InterPro" id="IPR025997">
    <property type="entry name" value="SBP_2_dom"/>
</dbReference>
<dbReference type="SUPFAM" id="SSF53822">
    <property type="entry name" value="Periplasmic binding protein-like I"/>
    <property type="match status" value="1"/>
</dbReference>
<sequence>MNRTVTTTLALALATSTALTMAACSSTGGKQTTESAAGGAAKAKTMTVAMVTHAAAGDTFWDLVRKGAEDAAANDGVTLTYTSDPDGANQANLVKQAVDKKVDGIAVTLAKPEAMAGNVKAATDAKIPVVALNAGSDAWKAMGVTSFFGQDEKVAGQAAGERLTKEGGKKVLCVIQEQGHVGLEARCDGVKAGFPQTEKLYVNGTDMGDVQSKVTAKLQQDKDVSHVMMLGAPFAMTAIKSIEESGSQSKLVTFDMNKDIVAQIKANKVVWAVDQQPYLQGYLAVDSLWLHKTNGNEIGGGQAVLTGPSFVDSSNVAAVEKFAANGKR</sequence>
<dbReference type="EMBL" id="WLVL01000006">
    <property type="protein sequence ID" value="MTB70703.1"/>
    <property type="molecule type" value="Genomic_DNA"/>
</dbReference>
<organism evidence="5 6">
    <name type="scientific">Arsenicicoccus cauae</name>
    <dbReference type="NCBI Taxonomy" id="2663847"/>
    <lineage>
        <taxon>Bacteria</taxon>
        <taxon>Bacillati</taxon>
        <taxon>Actinomycetota</taxon>
        <taxon>Actinomycetes</taxon>
        <taxon>Micrococcales</taxon>
        <taxon>Intrasporangiaceae</taxon>
        <taxon>Arsenicicoccus</taxon>
    </lineage>
</organism>
<feature type="domain" description="Periplasmic binding protein" evidence="4">
    <location>
        <begin position="50"/>
        <end position="291"/>
    </location>
</feature>
<dbReference type="GO" id="GO:0030246">
    <property type="term" value="F:carbohydrate binding"/>
    <property type="evidence" value="ECO:0007669"/>
    <property type="project" value="TreeGrafter"/>
</dbReference>
<protein>
    <submittedName>
        <fullName evidence="5">Substrate-binding domain-containing protein</fullName>
    </submittedName>
</protein>
<dbReference type="PANTHER" id="PTHR30036">
    <property type="entry name" value="D-XYLOSE-BINDING PERIPLASMIC PROTEIN"/>
    <property type="match status" value="1"/>
</dbReference>
<evidence type="ECO:0000259" key="4">
    <source>
        <dbReference type="Pfam" id="PF13407"/>
    </source>
</evidence>
<evidence type="ECO:0000313" key="5">
    <source>
        <dbReference type="EMBL" id="MTB70703.1"/>
    </source>
</evidence>
<keyword evidence="6" id="KW-1185">Reference proteome</keyword>
<dbReference type="AlphaFoldDB" id="A0A6I3IDH4"/>
<comment type="subcellular location">
    <subcellularLocation>
        <location evidence="1">Cell envelope</location>
    </subcellularLocation>
</comment>
<dbReference type="Gene3D" id="3.40.50.2300">
    <property type="match status" value="2"/>
</dbReference>
<comment type="similarity">
    <text evidence="2">Belongs to the bacterial solute-binding protein 2 family.</text>
</comment>
<dbReference type="Pfam" id="PF13407">
    <property type="entry name" value="Peripla_BP_4"/>
    <property type="match status" value="1"/>
</dbReference>
<keyword evidence="3" id="KW-0732">Signal</keyword>